<accession>A0A9W3FZQ8</accession>
<organism evidence="2">
    <name type="scientific">Camelus bactrianus</name>
    <name type="common">Bactrian camel</name>
    <dbReference type="NCBI Taxonomy" id="9837"/>
    <lineage>
        <taxon>Eukaryota</taxon>
        <taxon>Metazoa</taxon>
        <taxon>Chordata</taxon>
        <taxon>Craniata</taxon>
        <taxon>Vertebrata</taxon>
        <taxon>Euteleostomi</taxon>
        <taxon>Mammalia</taxon>
        <taxon>Eutheria</taxon>
        <taxon>Laurasiatheria</taxon>
        <taxon>Artiodactyla</taxon>
        <taxon>Tylopoda</taxon>
        <taxon>Camelidae</taxon>
        <taxon>Camelus</taxon>
    </lineage>
</organism>
<feature type="region of interest" description="Disordered" evidence="1">
    <location>
        <begin position="112"/>
        <end position="134"/>
    </location>
</feature>
<evidence type="ECO:0000313" key="2">
    <source>
        <dbReference type="RefSeq" id="XP_045369398.1"/>
    </source>
</evidence>
<dbReference type="AlphaFoldDB" id="A0A9W3FZQ8"/>
<evidence type="ECO:0000256" key="1">
    <source>
        <dbReference type="SAM" id="MobiDB-lite"/>
    </source>
</evidence>
<sequence>MPQSGSSSGEAGRTCLWPPRQVQTLVKPRAWGPLALIHSDRAGPLHCTEVRGPVCVADKCVEGGGEGTALHGWLLLKAWIPSALTGVYFQLLTAVDGWSRHLRRGPARQARVVRPDSQAVRQGPAPRPQVPLWGSGCEKKPGGASSLRGQARPTLLPSETCCPTLPCPAALPFLCPSQRRAWLWFLRLQILHVMFVSPAAPSPPVCSRTQPWASHWSCVWGSCLPGSLRGSSGGCDDAQEVARLGDMPRGRKGSQASLTGRTSRGAHLKTTCGRCTCRRAGISFTSADGPTAATPRCFLHCLVPVCSPTRVS</sequence>
<name>A0A9W3FZQ8_CAMBA</name>
<proteinExistence type="predicted"/>
<dbReference type="CTD" id="210004"/>
<gene>
    <name evidence="2" type="primary">B3GNTL1</name>
</gene>
<protein>
    <submittedName>
        <fullName evidence="2">UDP-GlcNAc:betaGal beta-1,3-N-acetylglucosaminyltransferase-like protein 1 isoform X1</fullName>
    </submittedName>
</protein>
<dbReference type="RefSeq" id="XP_045369398.1">
    <property type="nucleotide sequence ID" value="XM_045513442.1"/>
</dbReference>
<reference evidence="2" key="1">
    <citation type="submission" date="2025-08" db="UniProtKB">
        <authorList>
            <consortium name="RefSeq"/>
        </authorList>
    </citation>
    <scope>IDENTIFICATION</scope>
    <source>
        <tissue evidence="2">Blood</tissue>
    </source>
</reference>